<dbReference type="RefSeq" id="WP_184745226.1">
    <property type="nucleotide sequence ID" value="NZ_JACHGJ010000002.1"/>
</dbReference>
<accession>A0A841R7D0</accession>
<name>A0A841R7D0_9SPIO</name>
<organism evidence="1 2">
    <name type="scientific">Spirochaeta isovalerica</name>
    <dbReference type="NCBI Taxonomy" id="150"/>
    <lineage>
        <taxon>Bacteria</taxon>
        <taxon>Pseudomonadati</taxon>
        <taxon>Spirochaetota</taxon>
        <taxon>Spirochaetia</taxon>
        <taxon>Spirochaetales</taxon>
        <taxon>Spirochaetaceae</taxon>
        <taxon>Spirochaeta</taxon>
    </lineage>
</organism>
<dbReference type="EMBL" id="JACHGJ010000002">
    <property type="protein sequence ID" value="MBB6479736.1"/>
    <property type="molecule type" value="Genomic_DNA"/>
</dbReference>
<comment type="caution">
    <text evidence="1">The sequence shown here is derived from an EMBL/GenBank/DDBJ whole genome shotgun (WGS) entry which is preliminary data.</text>
</comment>
<dbReference type="Proteomes" id="UP000587760">
    <property type="component" value="Unassembled WGS sequence"/>
</dbReference>
<keyword evidence="2" id="KW-1185">Reference proteome</keyword>
<proteinExistence type="predicted"/>
<evidence type="ECO:0000313" key="2">
    <source>
        <dbReference type="Proteomes" id="UP000587760"/>
    </source>
</evidence>
<dbReference type="AlphaFoldDB" id="A0A841R7D0"/>
<sequence>MILLTAQSNETLDNYLNREKADFATTILLIYQAAGVLGDEATGQIAMEYLGETPIGKRYIEQDGDAPIEYRQYAHIVMDAMDLPGGLLYSITWLPRYAARELTYRRWMPGKPLPGAELTPWEVMTSLSQILAWTEDNR</sequence>
<evidence type="ECO:0000313" key="1">
    <source>
        <dbReference type="EMBL" id="MBB6479736.1"/>
    </source>
</evidence>
<reference evidence="1 2" key="1">
    <citation type="submission" date="2020-08" db="EMBL/GenBank/DDBJ databases">
        <title>Genomic Encyclopedia of Type Strains, Phase IV (KMG-IV): sequencing the most valuable type-strain genomes for metagenomic binning, comparative biology and taxonomic classification.</title>
        <authorList>
            <person name="Goeker M."/>
        </authorList>
    </citation>
    <scope>NUCLEOTIDE SEQUENCE [LARGE SCALE GENOMIC DNA]</scope>
    <source>
        <strain evidence="1 2">DSM 2461</strain>
    </source>
</reference>
<gene>
    <name evidence="1" type="ORF">HNR50_001394</name>
</gene>
<protein>
    <submittedName>
        <fullName evidence="1">Uncharacterized protein</fullName>
    </submittedName>
</protein>